<evidence type="ECO:0008006" key="4">
    <source>
        <dbReference type="Google" id="ProtNLM"/>
    </source>
</evidence>
<dbReference type="OrthoDB" id="4202952at2"/>
<keyword evidence="3" id="KW-1185">Reference proteome</keyword>
<accession>A0A5M3WN24</accession>
<dbReference type="EMBL" id="BLAE01000016">
    <property type="protein sequence ID" value="GES09559.1"/>
    <property type="molecule type" value="Genomic_DNA"/>
</dbReference>
<evidence type="ECO:0000256" key="1">
    <source>
        <dbReference type="SAM" id="MobiDB-lite"/>
    </source>
</evidence>
<protein>
    <recommendedName>
        <fullName evidence="4">Restriction endonuclease type IV Mrr domain-containing protein</fullName>
    </recommendedName>
</protein>
<dbReference type="Proteomes" id="UP000331127">
    <property type="component" value="Unassembled WGS sequence"/>
</dbReference>
<dbReference type="AlphaFoldDB" id="A0A5M3WN24"/>
<dbReference type="RefSeq" id="WP_155355093.1">
    <property type="nucleotide sequence ID" value="NZ_BAAAHL010000040.1"/>
</dbReference>
<reference evidence="2 3" key="1">
    <citation type="submission" date="2019-10" db="EMBL/GenBank/DDBJ databases">
        <title>Whole genome shotgun sequence of Acrocarpospora macrocephala NBRC 16266.</title>
        <authorList>
            <person name="Ichikawa N."/>
            <person name="Kimura A."/>
            <person name="Kitahashi Y."/>
            <person name="Komaki H."/>
            <person name="Oguchi A."/>
        </authorList>
    </citation>
    <scope>NUCLEOTIDE SEQUENCE [LARGE SCALE GENOMIC DNA]</scope>
    <source>
        <strain evidence="2 3">NBRC 16266</strain>
    </source>
</reference>
<gene>
    <name evidence="2" type="ORF">Amac_031550</name>
</gene>
<organism evidence="2 3">
    <name type="scientific">Acrocarpospora macrocephala</name>
    <dbReference type="NCBI Taxonomy" id="150177"/>
    <lineage>
        <taxon>Bacteria</taxon>
        <taxon>Bacillati</taxon>
        <taxon>Actinomycetota</taxon>
        <taxon>Actinomycetes</taxon>
        <taxon>Streptosporangiales</taxon>
        <taxon>Streptosporangiaceae</taxon>
        <taxon>Acrocarpospora</taxon>
    </lineage>
</organism>
<evidence type="ECO:0000313" key="2">
    <source>
        <dbReference type="EMBL" id="GES09559.1"/>
    </source>
</evidence>
<sequence length="603" mass="64743">MARIEWAALSGQEVETVVSILLFNEHPRATRIRPSQGDFGIDVLVPHPADASLADVYQIKKFAVNLDDSQKRQIQDSFQRVLVGLIRRGVPLADWYLVMPLDPTVENALDWFAEMPDAVIARMSSDAKLALTAEEKATIKAWHEVPARIIEWKGLTYCEALASKFWFVADYYLHGGSERIKSAVTEVAKILQRDVTLPDAGAVVAGSSIVEPGELREHLGRLGRVLDGDPHFRYGVSVYPVPPQLPPEPGLIAAAQEVAPDGMCITFRIYARFAEAVNERPIPIKVRFQFEPASAEQQAFDDWRKYGKPLTAVVGIDSDLPGGLGGSFDSATARISPADGGKKGATRYRIVAPDGAVAAELRFSVTTTTGLDGTGLYVQGRDASGLVSIEGQLDMDDRSGKIGFSFGDPTGREAAEVAAAIEFAASLSQPNRLQIAGKHGPFHDLQNIPEAEAPLPPFVARYIAALAALQPHTPTAIVVPDLTTVTGQLAHEVLTAAKLLDGQTIVGTWKPFEFETDGNAAIDTNGHYQLATIEPLTVVVGEEALTLGAIQNTLLSANLTDLGGGQLRAEPHLSDTGQQAFAPDEPTPPADRGPVRSRPAPTA</sequence>
<feature type="region of interest" description="Disordered" evidence="1">
    <location>
        <begin position="566"/>
        <end position="603"/>
    </location>
</feature>
<evidence type="ECO:0000313" key="3">
    <source>
        <dbReference type="Proteomes" id="UP000331127"/>
    </source>
</evidence>
<comment type="caution">
    <text evidence="2">The sequence shown here is derived from an EMBL/GenBank/DDBJ whole genome shotgun (WGS) entry which is preliminary data.</text>
</comment>
<proteinExistence type="predicted"/>
<name>A0A5M3WN24_9ACTN</name>